<organism evidence="10 11">
    <name type="scientific">Bombyx mori</name>
    <name type="common">Silk moth</name>
    <dbReference type="NCBI Taxonomy" id="7091"/>
    <lineage>
        <taxon>Eukaryota</taxon>
        <taxon>Metazoa</taxon>
        <taxon>Ecdysozoa</taxon>
        <taxon>Arthropoda</taxon>
        <taxon>Hexapoda</taxon>
        <taxon>Insecta</taxon>
        <taxon>Pterygota</taxon>
        <taxon>Neoptera</taxon>
        <taxon>Endopterygota</taxon>
        <taxon>Lepidoptera</taxon>
        <taxon>Glossata</taxon>
        <taxon>Ditrysia</taxon>
        <taxon>Bombycoidea</taxon>
        <taxon>Bombycidae</taxon>
        <taxon>Bombycinae</taxon>
        <taxon>Bombyx</taxon>
    </lineage>
</organism>
<dbReference type="EnsemblMetazoa" id="XM_004928239.3">
    <property type="protein sequence ID" value="XP_004928296.1"/>
    <property type="gene ID" value="LOC101740147"/>
</dbReference>
<dbReference type="OrthoDB" id="5565075at2759"/>
<dbReference type="CDD" id="cd00190">
    <property type="entry name" value="Tryp_SPc"/>
    <property type="match status" value="1"/>
</dbReference>
<reference evidence="11" key="1">
    <citation type="journal article" date="2008" name="Insect Biochem. Mol. Biol.">
        <title>The genome of a lepidopteran model insect, the silkworm Bombyx mori.</title>
        <authorList>
            <consortium name="International Silkworm Genome Consortium"/>
        </authorList>
    </citation>
    <scope>NUCLEOTIDE SEQUENCE [LARGE SCALE GENOMIC DNA]</scope>
    <source>
        <strain evidence="11">p50T</strain>
    </source>
</reference>
<comment type="similarity">
    <text evidence="5">Belongs to the peptidase S1 family. CLIP subfamily.</text>
</comment>
<dbReference type="GO" id="GO:0005576">
    <property type="term" value="C:extracellular region"/>
    <property type="evidence" value="ECO:0007669"/>
    <property type="project" value="UniProtKB-SubCell"/>
</dbReference>
<dbReference type="GeneID" id="101740147"/>
<evidence type="ECO:0000256" key="1">
    <source>
        <dbReference type="ARBA" id="ARBA00004239"/>
    </source>
</evidence>
<dbReference type="GO" id="GO:0004252">
    <property type="term" value="F:serine-type endopeptidase activity"/>
    <property type="evidence" value="ECO:0007669"/>
    <property type="project" value="InterPro"/>
</dbReference>
<reference evidence="10" key="2">
    <citation type="submission" date="2022-06" db="UniProtKB">
        <authorList>
            <consortium name="EnsemblMetazoa"/>
        </authorList>
    </citation>
    <scope>IDENTIFICATION</scope>
    <source>
        <strain evidence="10">p50T (Dazao)</strain>
    </source>
</reference>
<evidence type="ECO:0000313" key="11">
    <source>
        <dbReference type="Proteomes" id="UP000005204"/>
    </source>
</evidence>
<evidence type="ECO:0000259" key="9">
    <source>
        <dbReference type="PROSITE" id="PS50240"/>
    </source>
</evidence>
<dbReference type="InterPro" id="IPR051487">
    <property type="entry name" value="Ser/Thr_Proteases_Immune/Dev"/>
</dbReference>
<evidence type="ECO:0000256" key="8">
    <source>
        <dbReference type="SAM" id="SignalP"/>
    </source>
</evidence>
<dbReference type="InterPro" id="IPR043504">
    <property type="entry name" value="Peptidase_S1_PA_chymotrypsin"/>
</dbReference>
<name>A0A8R2AUF8_BOMMO</name>
<feature type="signal peptide" evidence="8">
    <location>
        <begin position="1"/>
        <end position="15"/>
    </location>
</feature>
<dbReference type="InterPro" id="IPR009003">
    <property type="entry name" value="Peptidase_S1_PA"/>
</dbReference>
<dbReference type="PROSITE" id="PS50240">
    <property type="entry name" value="TRYPSIN_DOM"/>
    <property type="match status" value="1"/>
</dbReference>
<dbReference type="InterPro" id="IPR033116">
    <property type="entry name" value="TRYPSIN_SER"/>
</dbReference>
<keyword evidence="2" id="KW-0800">Toxin</keyword>
<dbReference type="AlphaFoldDB" id="A0A8R2AUF8"/>
<dbReference type="Gene3D" id="2.40.10.10">
    <property type="entry name" value="Trypsin-like serine proteases"/>
    <property type="match status" value="1"/>
</dbReference>
<comment type="subcellular location">
    <subcellularLocation>
        <location evidence="1">Secreted</location>
        <location evidence="1">Extracellular space</location>
    </subcellularLocation>
</comment>
<evidence type="ECO:0000256" key="5">
    <source>
        <dbReference type="ARBA" id="ARBA00024195"/>
    </source>
</evidence>
<dbReference type="SUPFAM" id="SSF50494">
    <property type="entry name" value="Trypsin-like serine proteases"/>
    <property type="match status" value="1"/>
</dbReference>
<evidence type="ECO:0000313" key="10">
    <source>
        <dbReference type="EnsemblMetazoa" id="XP_004928296.1"/>
    </source>
</evidence>
<keyword evidence="7" id="KW-1205">Fibrinolytic toxin</keyword>
<sequence length="292" mass="31111">MKFIIFLGLTNLVCGINLSETFRNSAFGYHARVGIPLAERIQRDENNYFNSRIVGGVPAVAGQYPFKAGLIGDIIGFDGVSVCGGSLIHPSKVATAAHCWNDGENQAWRFTVVLGSSLLFSGGTRLASSVVVAHPDWNPNSVQNDVAVIYLTYEVETSSIITPIALPSGPELFENFKGEAAIAIGFGITSNDNGISSNQFLSHVRLTVISNNICNLVFPFILQASNICTSGFGFIGTCGGDSGGPLITYRNNEPILIGIASFGSALGCEIGLPSAYSRATSYVDFFNQHLKQ</sequence>
<keyword evidence="8" id="KW-0732">Signal</keyword>
<dbReference type="SMART" id="SM00020">
    <property type="entry name" value="Tryp_SPc"/>
    <property type="match status" value="1"/>
</dbReference>
<accession>A0A8R2AUF8</accession>
<dbReference type="GO" id="GO:0090729">
    <property type="term" value="F:toxin activity"/>
    <property type="evidence" value="ECO:0007669"/>
    <property type="project" value="UniProtKB-KW"/>
</dbReference>
<dbReference type="PANTHER" id="PTHR24256">
    <property type="entry name" value="TRYPTASE-RELATED"/>
    <property type="match status" value="1"/>
</dbReference>
<proteinExistence type="inferred from homology"/>
<comment type="function">
    <text evidence="6">Fibrinolytic activity; shows preferential cleavage of Arg-Gly bonds in all three fibrinogen chains. Contact with the caterpillars causes severe bleeding, due the anticoagulant effect of the protein.</text>
</comment>
<dbReference type="Pfam" id="PF00089">
    <property type="entry name" value="Trypsin"/>
    <property type="match status" value="1"/>
</dbReference>
<evidence type="ECO:0000256" key="6">
    <source>
        <dbReference type="ARBA" id="ARBA00055534"/>
    </source>
</evidence>
<evidence type="ECO:0000256" key="2">
    <source>
        <dbReference type="ARBA" id="ARBA00022656"/>
    </source>
</evidence>
<dbReference type="InterPro" id="IPR001314">
    <property type="entry name" value="Peptidase_S1A"/>
</dbReference>
<dbReference type="FunFam" id="2.40.10.10:FF:000068">
    <property type="entry name" value="transmembrane protease serine 2"/>
    <property type="match status" value="1"/>
</dbReference>
<dbReference type="PROSITE" id="PS00135">
    <property type="entry name" value="TRYPSIN_SER"/>
    <property type="match status" value="1"/>
</dbReference>
<dbReference type="GO" id="GO:0006508">
    <property type="term" value="P:proteolysis"/>
    <property type="evidence" value="ECO:0007669"/>
    <property type="project" value="InterPro"/>
</dbReference>
<feature type="domain" description="Peptidase S1" evidence="9">
    <location>
        <begin position="53"/>
        <end position="291"/>
    </location>
</feature>
<keyword evidence="3" id="KW-1015">Disulfide bond</keyword>
<feature type="chain" id="PRO_5035772978" description="Peptidase S1 domain-containing protein" evidence="8">
    <location>
        <begin position="16"/>
        <end position="292"/>
    </location>
</feature>
<dbReference type="KEGG" id="bmor:101740147"/>
<keyword evidence="4" id="KW-1199">Hemostasis impairing toxin</keyword>
<protein>
    <recommendedName>
        <fullName evidence="9">Peptidase S1 domain-containing protein</fullName>
    </recommendedName>
</protein>
<evidence type="ECO:0000256" key="3">
    <source>
        <dbReference type="ARBA" id="ARBA00023157"/>
    </source>
</evidence>
<dbReference type="PRINTS" id="PR00722">
    <property type="entry name" value="CHYMOTRYPSIN"/>
</dbReference>
<evidence type="ECO:0000256" key="7">
    <source>
        <dbReference type="ARBA" id="ARBA00084094"/>
    </source>
</evidence>
<evidence type="ECO:0000256" key="4">
    <source>
        <dbReference type="ARBA" id="ARBA00023240"/>
    </source>
</evidence>
<dbReference type="Proteomes" id="UP000005204">
    <property type="component" value="Unassembled WGS sequence"/>
</dbReference>
<dbReference type="InterPro" id="IPR001254">
    <property type="entry name" value="Trypsin_dom"/>
</dbReference>
<keyword evidence="11" id="KW-1185">Reference proteome</keyword>